<evidence type="ECO:0000256" key="1">
    <source>
        <dbReference type="SAM" id="Phobius"/>
    </source>
</evidence>
<keyword evidence="1" id="KW-1133">Transmembrane helix</keyword>
<sequence>MLKGNLISASAVLYFLWLWGMGIANAIPFGVDVTIWDQMGLRAGRCGGTHEDQEVEPGNKKWNNWQRRDLEGFLLNGSNLSIVAGFDFKNAHRRLRAGDIFIDVTGDARYGSDIQRSGWGRISRNSFGYDYVLDMNYAKMTYTVYELNRRSYTSLVSTPRNAVSNAWRFKKTPGDTAIAHGTIYYWEGLSDLEAGGFKGGKHYAATVDLSFLPMGSSFTSHFTTRLGIDNLMGKSSMPIPEPGTLMLVGTGLLVLAGVSRKKKLSRQ</sequence>
<keyword evidence="1" id="KW-0812">Transmembrane</keyword>
<dbReference type="Proteomes" id="UP001144372">
    <property type="component" value="Unassembled WGS sequence"/>
</dbReference>
<dbReference type="EMBL" id="BSDR01000001">
    <property type="protein sequence ID" value="GLI33666.1"/>
    <property type="molecule type" value="Genomic_DNA"/>
</dbReference>
<evidence type="ECO:0000313" key="4">
    <source>
        <dbReference type="Proteomes" id="UP001144372"/>
    </source>
</evidence>
<proteinExistence type="predicted"/>
<name>A0A9W6FTM6_9BACT</name>
<dbReference type="AlphaFoldDB" id="A0A9W6FTM6"/>
<organism evidence="3 4">
    <name type="scientific">Desulforhabdus amnigena</name>
    <dbReference type="NCBI Taxonomy" id="40218"/>
    <lineage>
        <taxon>Bacteria</taxon>
        <taxon>Pseudomonadati</taxon>
        <taxon>Thermodesulfobacteriota</taxon>
        <taxon>Syntrophobacteria</taxon>
        <taxon>Syntrophobacterales</taxon>
        <taxon>Syntrophobacteraceae</taxon>
        <taxon>Desulforhabdus</taxon>
    </lineage>
</organism>
<evidence type="ECO:0000313" key="3">
    <source>
        <dbReference type="EMBL" id="GLI33666.1"/>
    </source>
</evidence>
<accession>A0A9W6FTM6</accession>
<feature type="transmembrane region" description="Helical" evidence="1">
    <location>
        <begin position="242"/>
        <end position="259"/>
    </location>
</feature>
<dbReference type="Pfam" id="PF07589">
    <property type="entry name" value="PEP-CTERM"/>
    <property type="match status" value="1"/>
</dbReference>
<protein>
    <recommendedName>
        <fullName evidence="2">Ice-binding protein C-terminal domain-containing protein</fullName>
    </recommendedName>
</protein>
<reference evidence="3" key="1">
    <citation type="submission" date="2022-12" db="EMBL/GenBank/DDBJ databases">
        <title>Reference genome sequencing for broad-spectrum identification of bacterial and archaeal isolates by mass spectrometry.</title>
        <authorList>
            <person name="Sekiguchi Y."/>
            <person name="Tourlousse D.M."/>
        </authorList>
    </citation>
    <scope>NUCLEOTIDE SEQUENCE</scope>
    <source>
        <strain evidence="3">ASRB1</strain>
    </source>
</reference>
<dbReference type="RefSeq" id="WP_281792797.1">
    <property type="nucleotide sequence ID" value="NZ_BSDR01000001.1"/>
</dbReference>
<keyword evidence="1" id="KW-0472">Membrane</keyword>
<evidence type="ECO:0000259" key="2">
    <source>
        <dbReference type="Pfam" id="PF07589"/>
    </source>
</evidence>
<gene>
    <name evidence="3" type="ORF">DAMNIGENAA_10990</name>
</gene>
<dbReference type="InterPro" id="IPR013424">
    <property type="entry name" value="Ice-binding_C"/>
</dbReference>
<comment type="caution">
    <text evidence="3">The sequence shown here is derived from an EMBL/GenBank/DDBJ whole genome shotgun (WGS) entry which is preliminary data.</text>
</comment>
<dbReference type="NCBIfam" id="TIGR02595">
    <property type="entry name" value="PEP_CTERM"/>
    <property type="match status" value="1"/>
</dbReference>
<feature type="domain" description="Ice-binding protein C-terminal" evidence="2">
    <location>
        <begin position="238"/>
        <end position="261"/>
    </location>
</feature>
<keyword evidence="4" id="KW-1185">Reference proteome</keyword>